<evidence type="ECO:0000313" key="4">
    <source>
        <dbReference type="Proteomes" id="UP000229335"/>
    </source>
</evidence>
<comment type="caution">
    <text evidence="3">The sequence shown here is derived from an EMBL/GenBank/DDBJ whole genome shotgun (WGS) entry which is preliminary data.</text>
</comment>
<feature type="coiled-coil region" evidence="1">
    <location>
        <begin position="84"/>
        <end position="170"/>
    </location>
</feature>
<proteinExistence type="predicted"/>
<sequence>MTQTPMFNPAGLAKKTKQEIIDEYQKLLANLPEAKETAKEAHSALNQEATEKAKEQTMENITQTAVNIKAAVNNQLNELALKFADSLRKLLQQFSDKVEEYNGLQVAVDISKKKLQNQYHLEVAAEALENLVAEYGQKQKELEQELKSKKENLELEIAAAKRAWEREQEEYAYAVKIQRQREAEKFSEETSSKEKLLAEREERIKQSEAELTDLRQAAAGMPEAIKLAADQREREAAARLQKEHKDNAERERQTWEAAKDLLEMKIKNLEEQRKAQDAEITILKKEAEAANKKAQELAVKVIESGAKNWSEGGKAEKASVV</sequence>
<keyword evidence="1" id="KW-0175">Coiled coil</keyword>
<feature type="coiled-coil region" evidence="1">
    <location>
        <begin position="17"/>
        <end position="55"/>
    </location>
</feature>
<accession>A0A2M6WMV8</accession>
<gene>
    <name evidence="3" type="ORF">COU00_00750</name>
</gene>
<dbReference type="AlphaFoldDB" id="A0A2M6WMV8"/>
<evidence type="ECO:0000256" key="2">
    <source>
        <dbReference type="SAM" id="MobiDB-lite"/>
    </source>
</evidence>
<reference evidence="4" key="1">
    <citation type="submission" date="2017-09" db="EMBL/GenBank/DDBJ databases">
        <title>Depth-based differentiation of microbial function through sediment-hosted aquifers and enrichment of novel symbionts in the deep terrestrial subsurface.</title>
        <authorList>
            <person name="Probst A.J."/>
            <person name="Ladd B."/>
            <person name="Jarett J.K."/>
            <person name="Geller-Mcgrath D.E."/>
            <person name="Sieber C.M.K."/>
            <person name="Emerson J.B."/>
            <person name="Anantharaman K."/>
            <person name="Thomas B.C."/>
            <person name="Malmstrom R."/>
            <person name="Stieglmeier M."/>
            <person name="Klingl A."/>
            <person name="Woyke T."/>
            <person name="Ryan C.M."/>
            <person name="Banfield J.F."/>
        </authorList>
    </citation>
    <scope>NUCLEOTIDE SEQUENCE [LARGE SCALE GENOMIC DNA]</scope>
</reference>
<dbReference type="Proteomes" id="UP000229335">
    <property type="component" value="Unassembled WGS sequence"/>
</dbReference>
<evidence type="ECO:0000313" key="3">
    <source>
        <dbReference type="EMBL" id="PIT94092.1"/>
    </source>
</evidence>
<organism evidence="3 4">
    <name type="scientific">Candidatus Falkowbacteria bacterium CG10_big_fil_rev_8_21_14_0_10_43_11</name>
    <dbReference type="NCBI Taxonomy" id="1974568"/>
    <lineage>
        <taxon>Bacteria</taxon>
        <taxon>Candidatus Falkowiibacteriota</taxon>
    </lineage>
</organism>
<protein>
    <submittedName>
        <fullName evidence="3">Uncharacterized protein</fullName>
    </submittedName>
</protein>
<dbReference type="EMBL" id="PFAS01000008">
    <property type="protein sequence ID" value="PIT94092.1"/>
    <property type="molecule type" value="Genomic_DNA"/>
</dbReference>
<name>A0A2M6WMV8_9BACT</name>
<evidence type="ECO:0000256" key="1">
    <source>
        <dbReference type="SAM" id="Coils"/>
    </source>
</evidence>
<feature type="region of interest" description="Disordered" evidence="2">
    <location>
        <begin position="235"/>
        <end position="254"/>
    </location>
</feature>